<proteinExistence type="predicted"/>
<gene>
    <name evidence="1" type="ORF">CTEN0397_LOCUS11264</name>
</gene>
<name>A0A7S1D8I8_CYCTE</name>
<dbReference type="EMBL" id="HBFW01017580">
    <property type="protein sequence ID" value="CAD8940198.1"/>
    <property type="molecule type" value="Transcribed_RNA"/>
</dbReference>
<dbReference type="AlphaFoldDB" id="A0A7S1D8I8"/>
<accession>A0A7S1D8I8</accession>
<evidence type="ECO:0000313" key="1">
    <source>
        <dbReference type="EMBL" id="CAD8940198.1"/>
    </source>
</evidence>
<sequence length="113" mass="13232">MKARHLTHMVTCNSTMYVAHTFCHIWVGGLRDRLTVSWDWSNHHFVEGNCHLFQLPQQASLDKNHKMYNPSRSYRTRFAIAQQTIQSNNSFFVKKAFILLLFSCVQLGRWSTG</sequence>
<reference evidence="1" key="1">
    <citation type="submission" date="2021-01" db="EMBL/GenBank/DDBJ databases">
        <authorList>
            <person name="Corre E."/>
            <person name="Pelletier E."/>
            <person name="Niang G."/>
            <person name="Scheremetjew M."/>
            <person name="Finn R."/>
            <person name="Kale V."/>
            <person name="Holt S."/>
            <person name="Cochrane G."/>
            <person name="Meng A."/>
            <person name="Brown T."/>
            <person name="Cohen L."/>
        </authorList>
    </citation>
    <scope>NUCLEOTIDE SEQUENCE</scope>
    <source>
        <strain evidence="1">ECT3854</strain>
    </source>
</reference>
<protein>
    <submittedName>
        <fullName evidence="1">Uncharacterized protein</fullName>
    </submittedName>
</protein>
<organism evidence="1">
    <name type="scientific">Cyclophora tenuis</name>
    <name type="common">Marine diatom</name>
    <dbReference type="NCBI Taxonomy" id="216820"/>
    <lineage>
        <taxon>Eukaryota</taxon>
        <taxon>Sar</taxon>
        <taxon>Stramenopiles</taxon>
        <taxon>Ochrophyta</taxon>
        <taxon>Bacillariophyta</taxon>
        <taxon>Fragilariophyceae</taxon>
        <taxon>Fragilariophycidae</taxon>
        <taxon>Cyclophorales</taxon>
        <taxon>Cyclophoraceae</taxon>
        <taxon>Cyclophora</taxon>
    </lineage>
</organism>